<evidence type="ECO:0000256" key="12">
    <source>
        <dbReference type="ARBA" id="ARBA00034808"/>
    </source>
</evidence>
<organism evidence="17 18">
    <name type="scientific">Salegentibacter chungangensis</name>
    <dbReference type="NCBI Taxonomy" id="1335724"/>
    <lineage>
        <taxon>Bacteria</taxon>
        <taxon>Pseudomonadati</taxon>
        <taxon>Bacteroidota</taxon>
        <taxon>Flavobacteriia</taxon>
        <taxon>Flavobacteriales</taxon>
        <taxon>Flavobacteriaceae</taxon>
        <taxon>Salegentibacter</taxon>
    </lineage>
</organism>
<evidence type="ECO:0000256" key="13">
    <source>
        <dbReference type="ARBA" id="ARBA00048988"/>
    </source>
</evidence>
<proteinExistence type="predicted"/>
<keyword evidence="9" id="KW-0234">DNA repair</keyword>
<feature type="binding site" evidence="14">
    <location>
        <begin position="10"/>
        <end position="17"/>
    </location>
    <ligand>
        <name>ATP</name>
        <dbReference type="ChEBI" id="CHEBI:30616"/>
    </ligand>
</feature>
<gene>
    <name evidence="17" type="ORF">ACFQ3Q_02495</name>
</gene>
<dbReference type="Pfam" id="PF00580">
    <property type="entry name" value="UvrD-helicase"/>
    <property type="match status" value="2"/>
</dbReference>
<keyword evidence="6" id="KW-0269">Exonuclease</keyword>
<dbReference type="InterPro" id="IPR014016">
    <property type="entry name" value="UvrD-like_ATP-bd"/>
</dbReference>
<dbReference type="InterPro" id="IPR027417">
    <property type="entry name" value="P-loop_NTPase"/>
</dbReference>
<dbReference type="Pfam" id="PF13361">
    <property type="entry name" value="UvrD_C"/>
    <property type="match status" value="2"/>
</dbReference>
<evidence type="ECO:0000256" key="8">
    <source>
        <dbReference type="ARBA" id="ARBA00023125"/>
    </source>
</evidence>
<name>A0ABW3NP67_9FLAO</name>
<comment type="catalytic activity">
    <reaction evidence="13">
        <text>ATP + H2O = ADP + phosphate + H(+)</text>
        <dbReference type="Rhea" id="RHEA:13065"/>
        <dbReference type="ChEBI" id="CHEBI:15377"/>
        <dbReference type="ChEBI" id="CHEBI:15378"/>
        <dbReference type="ChEBI" id="CHEBI:30616"/>
        <dbReference type="ChEBI" id="CHEBI:43474"/>
        <dbReference type="ChEBI" id="CHEBI:456216"/>
        <dbReference type="EC" id="5.6.2.4"/>
    </reaction>
</comment>
<keyword evidence="5 14" id="KW-0347">Helicase</keyword>
<accession>A0ABW3NP67</accession>
<dbReference type="PANTHER" id="PTHR11070:SF67">
    <property type="entry name" value="DNA 3'-5' HELICASE"/>
    <property type="match status" value="1"/>
</dbReference>
<dbReference type="InterPro" id="IPR000212">
    <property type="entry name" value="DNA_helicase_UvrD/REP"/>
</dbReference>
<dbReference type="EC" id="5.6.2.4" evidence="12"/>
<feature type="domain" description="UvrD-like helicase C-terminal" evidence="16">
    <location>
        <begin position="470"/>
        <end position="732"/>
    </location>
</feature>
<keyword evidence="1" id="KW-0540">Nuclease</keyword>
<feature type="domain" description="UvrD-like helicase ATP-binding" evidence="15">
    <location>
        <begin position="1"/>
        <end position="469"/>
    </location>
</feature>
<evidence type="ECO:0000256" key="1">
    <source>
        <dbReference type="ARBA" id="ARBA00022722"/>
    </source>
</evidence>
<dbReference type="InterPro" id="IPR014017">
    <property type="entry name" value="DNA_helicase_UvrD-like_C"/>
</dbReference>
<keyword evidence="18" id="KW-1185">Reference proteome</keyword>
<comment type="caution">
    <text evidence="17">The sequence shown here is derived from an EMBL/GenBank/DDBJ whole genome shotgun (WGS) entry which is preliminary data.</text>
</comment>
<evidence type="ECO:0000313" key="18">
    <source>
        <dbReference type="Proteomes" id="UP001597131"/>
    </source>
</evidence>
<dbReference type="Gene3D" id="3.40.50.300">
    <property type="entry name" value="P-loop containing nucleotide triphosphate hydrolases"/>
    <property type="match status" value="3"/>
</dbReference>
<evidence type="ECO:0000259" key="16">
    <source>
        <dbReference type="PROSITE" id="PS51217"/>
    </source>
</evidence>
<comment type="catalytic activity">
    <reaction evidence="11">
        <text>Couples ATP hydrolysis with the unwinding of duplex DNA by translocating in the 3'-5' direction.</text>
        <dbReference type="EC" id="5.6.2.4"/>
    </reaction>
</comment>
<sequence>MNNSFTIYNASAGSGKTFTLVKEYLSLLLKSNRKDAYKNILAITFTNKAVEEMKTRIVKSLESFTQKETKISNSPLMEVVCADTGMSEAQVKENSGLILKSIIHNYAAFEISTIDGFTHRILRTFAKDLGIPVNFEVELNTGQVLMEAVESLINKAGTDEKLTKTLINYSLTKADEDKSWDITRDLFEIAQLLTNENNQAALQQLKGKNLEDFDKFRKTLKKEIQKTETDISGATGAFFELLNSNNLEFGDFSGGYVPKHFLKLKEGNRIDGFDKAWMEKLSSASLYKKSFKDEAKKSILDSIQPEIVHLFEVTKQAYFQLEFLQEVKKKIVQLSLLNAINQEIELIKKERSLVLISEFNPKISEQVKDQPAPFIYERLGERYQNYFIDEFQDTSQMQWENLIPLIDHSLSGEQEDGKGSSLMLVGDAKQSIYRWRGGKAEQFIELSQDSNPFSIDKKVENLPRNFRSGGNVVDFNNRFFGFASASLNFPDYRKLFEESRQEASKDDFGYVNISFIEAENKEEEMEIYPEKVLEIIKDLEKQKTPKKDICILTRKKNEGIAIASYLSENNIPVVSSETLLISNSAEVGFIKALLQFSLNPENDELKLDIFEYLEDRLEIENPFRLISKNLEYNGPDFFNWLESYAIRFDLEEIKRVSLYEAAEYIIRSFSLVKDSDAYIQFFLDYIYEMTQKSAGGIQNFLDSWEQDKDRLSIVVPKEENAVQIMTIHKSKGLEFPVVIYPFANADLQDTSKDSLWIDMPGPINEIPVAYISASKKMLNWGGDPESLYKDLLYQKEMDTLNVLYVACTRASQQLYLLSKLEINKKTGEEKSNRTSGLLIGFLKNQGLWDGGTNYEFGSKDYILSEEKEGLDTVRQKKFISSATQNTAVNIVTRSGSLWDTRQEQAIEKGQIAHDILAEIDNIEDIEKEVEKAVSSGMISREAAPRIKSLVLEVTSHPDLKKFYQPGVDNYNERDILLKTGTRLRPDRLNFEGNKVSILDYKTGEPAQSHELQLLEYGEALTEMGFEIENKILIYLNSPIKLRNV</sequence>
<dbReference type="PANTHER" id="PTHR11070">
    <property type="entry name" value="UVRD / RECB / PCRA DNA HELICASE FAMILY MEMBER"/>
    <property type="match status" value="1"/>
</dbReference>
<dbReference type="Gene3D" id="1.10.3170.10">
    <property type="entry name" value="Recbcd, chain B, domain 2"/>
    <property type="match status" value="1"/>
</dbReference>
<evidence type="ECO:0000256" key="10">
    <source>
        <dbReference type="ARBA" id="ARBA00023235"/>
    </source>
</evidence>
<reference evidence="18" key="1">
    <citation type="journal article" date="2019" name="Int. J. Syst. Evol. Microbiol.">
        <title>The Global Catalogue of Microorganisms (GCM) 10K type strain sequencing project: providing services to taxonomists for standard genome sequencing and annotation.</title>
        <authorList>
            <consortium name="The Broad Institute Genomics Platform"/>
            <consortium name="The Broad Institute Genome Sequencing Center for Infectious Disease"/>
            <person name="Wu L."/>
            <person name="Ma J."/>
        </authorList>
    </citation>
    <scope>NUCLEOTIDE SEQUENCE [LARGE SCALE GENOMIC DNA]</scope>
    <source>
        <strain evidence="18">CCUG 64793</strain>
    </source>
</reference>
<dbReference type="SUPFAM" id="SSF52540">
    <property type="entry name" value="P-loop containing nucleoside triphosphate hydrolases"/>
    <property type="match status" value="1"/>
</dbReference>
<evidence type="ECO:0000256" key="11">
    <source>
        <dbReference type="ARBA" id="ARBA00034617"/>
    </source>
</evidence>
<dbReference type="PROSITE" id="PS51198">
    <property type="entry name" value="UVRD_HELICASE_ATP_BIND"/>
    <property type="match status" value="1"/>
</dbReference>
<dbReference type="RefSeq" id="WP_380742589.1">
    <property type="nucleotide sequence ID" value="NZ_JBHTLI010000001.1"/>
</dbReference>
<evidence type="ECO:0000256" key="7">
    <source>
        <dbReference type="ARBA" id="ARBA00022840"/>
    </source>
</evidence>
<evidence type="ECO:0000313" key="17">
    <source>
        <dbReference type="EMBL" id="MFD1094606.1"/>
    </source>
</evidence>
<evidence type="ECO:0000256" key="6">
    <source>
        <dbReference type="ARBA" id="ARBA00022839"/>
    </source>
</evidence>
<dbReference type="Gene3D" id="3.90.320.10">
    <property type="match status" value="1"/>
</dbReference>
<protein>
    <recommendedName>
        <fullName evidence="12">DNA 3'-5' helicase</fullName>
        <ecNumber evidence="12">5.6.2.4</ecNumber>
    </recommendedName>
</protein>
<dbReference type="InterPro" id="IPR011604">
    <property type="entry name" value="PDDEXK-like_dom_sf"/>
</dbReference>
<keyword evidence="10" id="KW-0413">Isomerase</keyword>
<evidence type="ECO:0000256" key="3">
    <source>
        <dbReference type="ARBA" id="ARBA00022763"/>
    </source>
</evidence>
<dbReference type="PROSITE" id="PS51217">
    <property type="entry name" value="UVRD_HELICASE_CTER"/>
    <property type="match status" value="1"/>
</dbReference>
<evidence type="ECO:0000256" key="14">
    <source>
        <dbReference type="PROSITE-ProRule" id="PRU00560"/>
    </source>
</evidence>
<evidence type="ECO:0000256" key="5">
    <source>
        <dbReference type="ARBA" id="ARBA00022806"/>
    </source>
</evidence>
<keyword evidence="4 14" id="KW-0378">Hydrolase</keyword>
<keyword evidence="3" id="KW-0227">DNA damage</keyword>
<keyword evidence="8" id="KW-0238">DNA-binding</keyword>
<dbReference type="EMBL" id="JBHTLI010000001">
    <property type="protein sequence ID" value="MFD1094606.1"/>
    <property type="molecule type" value="Genomic_DNA"/>
</dbReference>
<evidence type="ECO:0000256" key="2">
    <source>
        <dbReference type="ARBA" id="ARBA00022741"/>
    </source>
</evidence>
<dbReference type="GO" id="GO:0008854">
    <property type="term" value="F:exodeoxyribonuclease V activity"/>
    <property type="evidence" value="ECO:0007669"/>
    <property type="project" value="UniProtKB-EC"/>
</dbReference>
<keyword evidence="2 14" id="KW-0547">Nucleotide-binding</keyword>
<dbReference type="Proteomes" id="UP001597131">
    <property type="component" value="Unassembled WGS sequence"/>
</dbReference>
<evidence type="ECO:0000256" key="4">
    <source>
        <dbReference type="ARBA" id="ARBA00022801"/>
    </source>
</evidence>
<evidence type="ECO:0000256" key="9">
    <source>
        <dbReference type="ARBA" id="ARBA00023204"/>
    </source>
</evidence>
<evidence type="ECO:0000259" key="15">
    <source>
        <dbReference type="PROSITE" id="PS51198"/>
    </source>
</evidence>
<keyword evidence="7 14" id="KW-0067">ATP-binding</keyword>